<gene>
    <name evidence="1" type="ORF">SAMN05421866_3128</name>
</gene>
<protein>
    <submittedName>
        <fullName evidence="1">Uncharacterized protein</fullName>
    </submittedName>
</protein>
<dbReference type="GeneID" id="56900554"/>
<sequence>MADIRQKYISLIQNRSEENKKALTLLFSQGLFGNCVSILRQELDSFIRVMYLGRISDFDERERMMNQTLSGEKWTVLTSNNKWKQITDKDMVEKANEFYGYIQYVYKFGCASIHLSDFHNYTAQNPFEKLNDTEKYDIKNYLNTYHNYPIEKELTVENISDYIPNVFEKISSNLTCYFSSILNNRMIEM</sequence>
<reference evidence="2" key="1">
    <citation type="submission" date="2016-11" db="EMBL/GenBank/DDBJ databases">
        <authorList>
            <person name="Varghese N."/>
            <person name="Submissions S."/>
        </authorList>
    </citation>
    <scope>NUCLEOTIDE SEQUENCE [LARGE SCALE GENOMIC DNA]</scope>
    <source>
        <strain evidence="2">DSM 19055</strain>
    </source>
</reference>
<organism evidence="1 2">
    <name type="scientific">Chryseobacterium oranimense</name>
    <dbReference type="NCBI Taxonomy" id="421058"/>
    <lineage>
        <taxon>Bacteria</taxon>
        <taxon>Pseudomonadati</taxon>
        <taxon>Bacteroidota</taxon>
        <taxon>Flavobacteriia</taxon>
        <taxon>Flavobacteriales</taxon>
        <taxon>Weeksellaceae</taxon>
        <taxon>Chryseobacterium group</taxon>
        <taxon>Chryseobacterium</taxon>
    </lineage>
</organism>
<evidence type="ECO:0000313" key="1">
    <source>
        <dbReference type="EMBL" id="SHH59636.1"/>
    </source>
</evidence>
<dbReference type="AlphaFoldDB" id="A0A1M5U9W3"/>
<proteinExistence type="predicted"/>
<dbReference type="EMBL" id="FQWT01000005">
    <property type="protein sequence ID" value="SHH59636.1"/>
    <property type="molecule type" value="Genomic_DNA"/>
</dbReference>
<dbReference type="OrthoDB" id="1243570at2"/>
<evidence type="ECO:0000313" key="2">
    <source>
        <dbReference type="Proteomes" id="UP000184047"/>
    </source>
</evidence>
<dbReference type="RefSeq" id="WP_034737427.1">
    <property type="nucleotide sequence ID" value="NZ_FQWT01000005.1"/>
</dbReference>
<dbReference type="Proteomes" id="UP000184047">
    <property type="component" value="Unassembled WGS sequence"/>
</dbReference>
<keyword evidence="2" id="KW-1185">Reference proteome</keyword>
<name>A0A1M5U9W3_9FLAO</name>
<accession>A0A1M5U9W3</accession>